<protein>
    <submittedName>
        <fullName evidence="8">ETC complex I subunit</fullName>
    </submittedName>
</protein>
<dbReference type="Proteomes" id="UP000028826">
    <property type="component" value="Unassembled WGS sequence"/>
</dbReference>
<evidence type="ECO:0000313" key="8">
    <source>
        <dbReference type="EMBL" id="KFI25622.1"/>
    </source>
</evidence>
<dbReference type="Gene3D" id="3.30.160.190">
    <property type="entry name" value="atu1810 like domain"/>
    <property type="match status" value="1"/>
</dbReference>
<keyword evidence="2" id="KW-0813">Transport</keyword>
<dbReference type="Pfam" id="PF04800">
    <property type="entry name" value="NDUS4"/>
    <property type="match status" value="1"/>
</dbReference>
<evidence type="ECO:0000256" key="1">
    <source>
        <dbReference type="ARBA" id="ARBA00004370"/>
    </source>
</evidence>
<reference evidence="8 9" key="1">
    <citation type="submission" date="2014-03" db="EMBL/GenBank/DDBJ databases">
        <title>Genome of Haematobacter massiliensis CCUG 47968.</title>
        <authorList>
            <person name="Wang D."/>
            <person name="Wang G."/>
        </authorList>
    </citation>
    <scope>NUCLEOTIDE SEQUENCE [LARGE SCALE GENOMIC DNA]</scope>
    <source>
        <strain evidence="8 9">CCUG 47968</strain>
    </source>
</reference>
<dbReference type="GO" id="GO:0016020">
    <property type="term" value="C:membrane"/>
    <property type="evidence" value="ECO:0007669"/>
    <property type="project" value="UniProtKB-SubCell"/>
</dbReference>
<evidence type="ECO:0000256" key="4">
    <source>
        <dbReference type="ARBA" id="ARBA00022946"/>
    </source>
</evidence>
<dbReference type="AlphaFoldDB" id="A0A086XUC2"/>
<keyword evidence="6" id="KW-0472">Membrane</keyword>
<dbReference type="STRING" id="195105.CN97_07990"/>
<name>A0A086XUC2_9RHOB</name>
<feature type="region of interest" description="Disordered" evidence="7">
    <location>
        <begin position="171"/>
        <end position="193"/>
    </location>
</feature>
<dbReference type="eggNOG" id="ENOG502ZASJ">
    <property type="taxonomic scope" value="Bacteria"/>
</dbReference>
<keyword evidence="3" id="KW-0679">Respiratory chain</keyword>
<dbReference type="OrthoDB" id="7267013at2"/>
<dbReference type="EMBL" id="JGYG01000024">
    <property type="protein sequence ID" value="KFI25622.1"/>
    <property type="molecule type" value="Genomic_DNA"/>
</dbReference>
<comment type="caution">
    <text evidence="8">The sequence shown here is derived from an EMBL/GenBank/DDBJ whole genome shotgun (WGS) entry which is preliminary data.</text>
</comment>
<dbReference type="RefSeq" id="WP_035714777.1">
    <property type="nucleotide sequence ID" value="NZ_JGYG01000024.1"/>
</dbReference>
<evidence type="ECO:0000256" key="5">
    <source>
        <dbReference type="ARBA" id="ARBA00022982"/>
    </source>
</evidence>
<organism evidence="8 9">
    <name type="scientific">Haematobacter massiliensis</name>
    <dbReference type="NCBI Taxonomy" id="195105"/>
    <lineage>
        <taxon>Bacteria</taxon>
        <taxon>Pseudomonadati</taxon>
        <taxon>Pseudomonadota</taxon>
        <taxon>Alphaproteobacteria</taxon>
        <taxon>Rhodobacterales</taxon>
        <taxon>Paracoccaceae</taxon>
        <taxon>Haematobacter</taxon>
    </lineage>
</organism>
<accession>A0A086XUC2</accession>
<comment type="subcellular location">
    <subcellularLocation>
        <location evidence="1">Membrane</location>
    </subcellularLocation>
</comment>
<keyword evidence="9" id="KW-1185">Reference proteome</keyword>
<evidence type="ECO:0000256" key="6">
    <source>
        <dbReference type="ARBA" id="ARBA00023136"/>
    </source>
</evidence>
<gene>
    <name evidence="8" type="ORF">CN97_07990</name>
</gene>
<evidence type="ECO:0000313" key="9">
    <source>
        <dbReference type="Proteomes" id="UP000028826"/>
    </source>
</evidence>
<dbReference type="GO" id="GO:0022900">
    <property type="term" value="P:electron transport chain"/>
    <property type="evidence" value="ECO:0007669"/>
    <property type="project" value="InterPro"/>
</dbReference>
<keyword evidence="4" id="KW-0809">Transit peptide</keyword>
<evidence type="ECO:0000256" key="3">
    <source>
        <dbReference type="ARBA" id="ARBA00022660"/>
    </source>
</evidence>
<evidence type="ECO:0000256" key="7">
    <source>
        <dbReference type="SAM" id="MobiDB-lite"/>
    </source>
</evidence>
<dbReference type="InterPro" id="IPR038532">
    <property type="entry name" value="NDUFS4-like_sf"/>
</dbReference>
<sequence>MRGHNRPPFPPKIPGTDLPSWDVPTAIIYRPARSAMTSAPRPNYWILEFEPSRPPQIEPLMGYTSSDDPYRPIRLKFPDRDSAVDFAERQDWRYIVREDAPRRPTPNPWRGEERHRLYNGADAPNAFRIPFRLDRGRTDHPIRRAVEQKGTVDLSSQEEAEFDPVLEASLESFPASDPPAWTGVTVAAGRRKT</sequence>
<proteinExistence type="predicted"/>
<evidence type="ECO:0000256" key="2">
    <source>
        <dbReference type="ARBA" id="ARBA00022448"/>
    </source>
</evidence>
<dbReference type="InterPro" id="IPR006885">
    <property type="entry name" value="NADH_UbQ_FeS_4_mit-like"/>
</dbReference>
<keyword evidence="5" id="KW-0249">Electron transport</keyword>